<evidence type="ECO:0000313" key="1">
    <source>
        <dbReference type="EMBL" id="KAJ9110506.1"/>
    </source>
</evidence>
<protein>
    <submittedName>
        <fullName evidence="1">Uncharacterized protein</fullName>
    </submittedName>
</protein>
<proteinExistence type="predicted"/>
<evidence type="ECO:0000313" key="2">
    <source>
        <dbReference type="Proteomes" id="UP001243375"/>
    </source>
</evidence>
<reference evidence="1" key="1">
    <citation type="submission" date="2023-04" db="EMBL/GenBank/DDBJ databases">
        <title>Draft Genome sequencing of Naganishia species isolated from polar environments using Oxford Nanopore Technology.</title>
        <authorList>
            <person name="Leo P."/>
            <person name="Venkateswaran K."/>
        </authorList>
    </citation>
    <scope>NUCLEOTIDE SEQUENCE</scope>
    <source>
        <strain evidence="1">MNA-CCFEE 5425</strain>
    </source>
</reference>
<accession>A0ACC2WHE7</accession>
<dbReference type="Proteomes" id="UP001243375">
    <property type="component" value="Unassembled WGS sequence"/>
</dbReference>
<keyword evidence="2" id="KW-1185">Reference proteome</keyword>
<organism evidence="1 2">
    <name type="scientific">Naganishia vaughanmartiniae</name>
    <dbReference type="NCBI Taxonomy" id="1424756"/>
    <lineage>
        <taxon>Eukaryota</taxon>
        <taxon>Fungi</taxon>
        <taxon>Dikarya</taxon>
        <taxon>Basidiomycota</taxon>
        <taxon>Agaricomycotina</taxon>
        <taxon>Tremellomycetes</taxon>
        <taxon>Filobasidiales</taxon>
        <taxon>Filobasidiaceae</taxon>
        <taxon>Naganishia</taxon>
    </lineage>
</organism>
<dbReference type="EMBL" id="JASBWU010000040">
    <property type="protein sequence ID" value="KAJ9110506.1"/>
    <property type="molecule type" value="Genomic_DNA"/>
</dbReference>
<comment type="caution">
    <text evidence="1">The sequence shown here is derived from an EMBL/GenBank/DDBJ whole genome shotgun (WGS) entry which is preliminary data.</text>
</comment>
<sequence>MANMLSKPLALITTTTVSVLSLLAAAAASISLSTRPGLRKARLALHLGFYRLNINYLTARSFYYLCSPLVGVKIEVEGREYLDEVLAKAKRGEKGGSAVLVGNHQSFMDILYLGRIFPKRASIMAKRELKWMPLLGWFMSLSGAVFVDRKNNKDAVKAMNAAGEAMKRQGVSLWIFPEGTRSSKPEPGLLPFKKGAFHLAIQVLPPISTEGMTAADVHSLADEVREKMLDTLREISTPSPEATRNTTDGSDRAEGESEPLLGRPSGTYADFSPTMEESNHVRRRSSKTDQELSSGTTSTGRSSSRSPSSSSIAKEAATTTTDTLAETGKIDGRQLVNDVKDTAKKTVTTTSGGEEEEDELDEHGAVFVNKPN</sequence>
<name>A0ACC2WHE7_9TREE</name>
<gene>
    <name evidence="1" type="ORF">QFC22_006727</name>
</gene>